<dbReference type="EMBL" id="MTKT01000807">
    <property type="protein sequence ID" value="OWM87778.1"/>
    <property type="molecule type" value="Genomic_DNA"/>
</dbReference>
<feature type="transmembrane region" description="Helical" evidence="7">
    <location>
        <begin position="120"/>
        <end position="137"/>
    </location>
</feature>
<keyword evidence="11" id="KW-1185">Reference proteome</keyword>
<comment type="similarity">
    <text evidence="2 7">Belongs to the multi antimicrobial extrusion (MATE) (TC 2.A.66.1) family.</text>
</comment>
<proteinExistence type="inferred from homology"/>
<feature type="compositionally biased region" description="Basic and acidic residues" evidence="8">
    <location>
        <begin position="483"/>
        <end position="505"/>
    </location>
</feature>
<dbReference type="GO" id="GO:1990961">
    <property type="term" value="P:xenobiotic detoxification by transmembrane export across the plasma membrane"/>
    <property type="evidence" value="ECO:0007669"/>
    <property type="project" value="InterPro"/>
</dbReference>
<feature type="transmembrane region" description="Helical" evidence="7">
    <location>
        <begin position="258"/>
        <end position="277"/>
    </location>
</feature>
<protein>
    <recommendedName>
        <fullName evidence="7">Protein DETOXIFICATION</fullName>
    </recommendedName>
    <alternativeName>
        <fullName evidence="7">Multidrug and toxic compound extrusion protein</fullName>
    </alternativeName>
</protein>
<dbReference type="AlphaFoldDB" id="A0A218XSI8"/>
<dbReference type="GeneID" id="116203254"/>
<keyword evidence="4 7" id="KW-0812">Transmembrane</keyword>
<evidence type="ECO:0000256" key="3">
    <source>
        <dbReference type="ARBA" id="ARBA00022448"/>
    </source>
</evidence>
<dbReference type="InterPro" id="IPR045069">
    <property type="entry name" value="MATE_euk"/>
</dbReference>
<dbReference type="RefSeq" id="XP_031390788.1">
    <property type="nucleotide sequence ID" value="XM_031534928.1"/>
</dbReference>
<dbReference type="Pfam" id="PF01554">
    <property type="entry name" value="MatE"/>
    <property type="match status" value="2"/>
</dbReference>
<feature type="transmembrane region" description="Helical" evidence="7">
    <location>
        <begin position="371"/>
        <end position="390"/>
    </location>
</feature>
<dbReference type="GO" id="GO:0016020">
    <property type="term" value="C:membrane"/>
    <property type="evidence" value="ECO:0007669"/>
    <property type="project" value="UniProtKB-SubCell"/>
</dbReference>
<feature type="transmembrane region" description="Helical" evidence="7">
    <location>
        <begin position="297"/>
        <end position="318"/>
    </location>
</feature>
<feature type="transmembrane region" description="Helical" evidence="7">
    <location>
        <begin position="411"/>
        <end position="432"/>
    </location>
</feature>
<dbReference type="Proteomes" id="UP000515151">
    <property type="component" value="Chromosome 4"/>
</dbReference>
<feature type="transmembrane region" description="Helical" evidence="7">
    <location>
        <begin position="218"/>
        <end position="237"/>
    </location>
</feature>
<dbReference type="NCBIfam" id="TIGR00797">
    <property type="entry name" value="matE"/>
    <property type="match status" value="1"/>
</dbReference>
<reference evidence="10" key="1">
    <citation type="journal article" date="2017" name="Plant J.">
        <title>The pomegranate (Punica granatum L.) genome and the genomics of punicalagin biosynthesis.</title>
        <authorList>
            <person name="Qin G."/>
            <person name="Xu C."/>
            <person name="Ming R."/>
            <person name="Tang H."/>
            <person name="Guyot R."/>
            <person name="Kramer E.M."/>
            <person name="Hu Y."/>
            <person name="Yi X."/>
            <person name="Qi Y."/>
            <person name="Xu X."/>
            <person name="Gao Z."/>
            <person name="Pan H."/>
            <person name="Jian J."/>
            <person name="Tian Y."/>
            <person name="Yue Z."/>
            <person name="Xu Y."/>
        </authorList>
    </citation>
    <scope>NUCLEOTIDE SEQUENCE [LARGE SCALE GENOMIC DNA]</scope>
    <source>
        <strain evidence="10">cv. Dabenzi</strain>
    </source>
</reference>
<name>A0A218XSI8_PUNGR</name>
<evidence type="ECO:0000256" key="8">
    <source>
        <dbReference type="SAM" id="MobiDB-lite"/>
    </source>
</evidence>
<reference evidence="12" key="4">
    <citation type="submission" date="2025-04" db="UniProtKB">
        <authorList>
            <consortium name="RefSeq"/>
        </authorList>
    </citation>
    <scope>IDENTIFICATION</scope>
    <source>
        <tissue evidence="12">Leaf</tissue>
    </source>
</reference>
<evidence type="ECO:0000256" key="2">
    <source>
        <dbReference type="ARBA" id="ARBA00010199"/>
    </source>
</evidence>
<feature type="transmembrane region" description="Helical" evidence="7">
    <location>
        <begin position="438"/>
        <end position="460"/>
    </location>
</feature>
<accession>A0A218XSI8</accession>
<dbReference type="CDD" id="cd13132">
    <property type="entry name" value="MATE_eukaryotic"/>
    <property type="match status" value="1"/>
</dbReference>
<dbReference type="OrthoDB" id="2126698at2759"/>
<sequence>MNEPDILSPMIPKGLNSRFEHNLKWSQASLLIAEAKAIANLSVPMVLTGLLLYSRSMISMLFLGHLGELPLAGGSLAIGFANITGYSILSGLTMGMEPICGQAYGARRPKLLGLTVQRTVLLLLLTSIPILVLWLNMERILLLCGQENSIAAEAQSYILYSIPDLVLQSFLYPSRIYLRSQGVTMPLTWCTLFAVLLHIPTNYVLVDMLNLGTRGVSLSAVCTNFNLLLFLVAYILISRVHESTWAPVSLDCLRGWGPLVRLALPSCISVCLEWWWYEIMILLCGLLSNPQATVASMGVLIQTTALIYIFPSSLSFGVSTHVGNELGAGRPHNARLATITGLSFSFILGFMALSFAISVRNSWAELFAKDADIIALTSAVLPIIGLCELGNCPQTTGCGVLRGTARPKMGANINFGCFYVVGMPVALWLGFFAGFDFIGLWLGLLAAQASCVVSMLFVVAQTDWEHETRRAKQLTGGGAVGPMDEHHIEDSLSSQEKEKDGNLLV</sequence>
<comment type="subcellular location">
    <subcellularLocation>
        <location evidence="1">Membrane</location>
        <topology evidence="1">Multi-pass membrane protein</topology>
    </subcellularLocation>
</comment>
<evidence type="ECO:0000256" key="7">
    <source>
        <dbReference type="RuleBase" id="RU004914"/>
    </source>
</evidence>
<evidence type="ECO:0000313" key="9">
    <source>
        <dbReference type="EMBL" id="OWM87778.1"/>
    </source>
</evidence>
<evidence type="ECO:0000256" key="1">
    <source>
        <dbReference type="ARBA" id="ARBA00004141"/>
    </source>
</evidence>
<dbReference type="GO" id="GO:0042910">
    <property type="term" value="F:xenobiotic transmembrane transporter activity"/>
    <property type="evidence" value="ECO:0007669"/>
    <property type="project" value="InterPro"/>
</dbReference>
<keyword evidence="3" id="KW-0813">Transport</keyword>
<evidence type="ECO:0000256" key="4">
    <source>
        <dbReference type="ARBA" id="ARBA00022692"/>
    </source>
</evidence>
<evidence type="ECO:0000256" key="5">
    <source>
        <dbReference type="ARBA" id="ARBA00022989"/>
    </source>
</evidence>
<feature type="transmembrane region" description="Helical" evidence="7">
    <location>
        <begin position="339"/>
        <end position="359"/>
    </location>
</feature>
<dbReference type="InterPro" id="IPR002528">
    <property type="entry name" value="MATE_fam"/>
</dbReference>
<organism evidence="9 10">
    <name type="scientific">Punica granatum</name>
    <name type="common">Pomegranate</name>
    <dbReference type="NCBI Taxonomy" id="22663"/>
    <lineage>
        <taxon>Eukaryota</taxon>
        <taxon>Viridiplantae</taxon>
        <taxon>Streptophyta</taxon>
        <taxon>Embryophyta</taxon>
        <taxon>Tracheophyta</taxon>
        <taxon>Spermatophyta</taxon>
        <taxon>Magnoliopsida</taxon>
        <taxon>eudicotyledons</taxon>
        <taxon>Gunneridae</taxon>
        <taxon>Pentapetalae</taxon>
        <taxon>rosids</taxon>
        <taxon>malvids</taxon>
        <taxon>Myrtales</taxon>
        <taxon>Lythraceae</taxon>
        <taxon>Punica</taxon>
    </lineage>
</organism>
<feature type="transmembrane region" description="Helical" evidence="7">
    <location>
        <begin position="186"/>
        <end position="206"/>
    </location>
</feature>
<reference evidence="11" key="3">
    <citation type="journal article" date="2020" name="Plant Biotechnol. J.">
        <title>The pomegranate (Punica granatum L.) draft genome dissects genetic divergence between soft- and hard-seeded cultivars.</title>
        <authorList>
            <person name="Luo X."/>
            <person name="Li H."/>
            <person name="Wu Z."/>
            <person name="Yao W."/>
            <person name="Zhao P."/>
            <person name="Cao D."/>
            <person name="Yu H."/>
            <person name="Li K."/>
            <person name="Poudel K."/>
            <person name="Zhao D."/>
            <person name="Zhang F."/>
            <person name="Xia X."/>
            <person name="Chen L."/>
            <person name="Wang Q."/>
            <person name="Jing D."/>
            <person name="Cao S."/>
        </authorList>
    </citation>
    <scope>NUCLEOTIDE SEQUENCE [LARGE SCALE GENOMIC DNA]</scope>
</reference>
<dbReference type="Proteomes" id="UP000197138">
    <property type="component" value="Unassembled WGS sequence"/>
</dbReference>
<evidence type="ECO:0000256" key="6">
    <source>
        <dbReference type="ARBA" id="ARBA00023136"/>
    </source>
</evidence>
<feature type="transmembrane region" description="Helical" evidence="7">
    <location>
        <begin position="28"/>
        <end position="53"/>
    </location>
</feature>
<evidence type="ECO:0000313" key="10">
    <source>
        <dbReference type="Proteomes" id="UP000197138"/>
    </source>
</evidence>
<keyword evidence="6 7" id="KW-0472">Membrane</keyword>
<evidence type="ECO:0000313" key="12">
    <source>
        <dbReference type="RefSeq" id="XP_031390788.1"/>
    </source>
</evidence>
<dbReference type="GO" id="GO:0015297">
    <property type="term" value="F:antiporter activity"/>
    <property type="evidence" value="ECO:0007669"/>
    <property type="project" value="InterPro"/>
</dbReference>
<keyword evidence="5 7" id="KW-1133">Transmembrane helix</keyword>
<feature type="region of interest" description="Disordered" evidence="8">
    <location>
        <begin position="474"/>
        <end position="505"/>
    </location>
</feature>
<gene>
    <name evidence="12" type="primary">LOC116203254</name>
    <name evidence="9" type="ORF">CDL15_Pgr016474</name>
</gene>
<reference evidence="9" key="2">
    <citation type="submission" date="2017-06" db="EMBL/GenBank/DDBJ databases">
        <title>The pomegranate genome and the genomics of punicalagin biosynthesis.</title>
        <authorList>
            <person name="Xu C."/>
        </authorList>
    </citation>
    <scope>NUCLEOTIDE SEQUENCE [LARGE SCALE GENOMIC DNA]</scope>
    <source>
        <tissue evidence="9">Fresh leaf</tissue>
    </source>
</reference>
<evidence type="ECO:0000313" key="11">
    <source>
        <dbReference type="Proteomes" id="UP000515151"/>
    </source>
</evidence>
<dbReference type="PANTHER" id="PTHR11206">
    <property type="entry name" value="MULTIDRUG RESISTANCE PROTEIN"/>
    <property type="match status" value="1"/>
</dbReference>